<dbReference type="EMBL" id="LN835298">
    <property type="protein sequence ID" value="CRG98601.1"/>
    <property type="molecule type" value="Genomic_DNA"/>
</dbReference>
<dbReference type="RefSeq" id="XP_028531611.1">
    <property type="nucleotide sequence ID" value="XM_028680078.1"/>
</dbReference>
<keyword evidence="2" id="KW-0812">Transmembrane</keyword>
<dbReference type="Proteomes" id="UP000220158">
    <property type="component" value="Chromosome 3"/>
</dbReference>
<feature type="transmembrane region" description="Helical" evidence="2">
    <location>
        <begin position="1279"/>
        <end position="1299"/>
    </location>
</feature>
<reference evidence="3 4" key="1">
    <citation type="submission" date="2015-04" db="EMBL/GenBank/DDBJ databases">
        <authorList>
            <consortium name="Pathogen Informatics"/>
        </authorList>
    </citation>
    <scope>NUCLEOTIDE SEQUENCE [LARGE SCALE GENOMIC DNA]</scope>
    <source>
        <strain evidence="3 4">SGS1</strain>
    </source>
</reference>
<organism evidence="3 4">
    <name type="scientific">Plasmodium relictum</name>
    <dbReference type="NCBI Taxonomy" id="85471"/>
    <lineage>
        <taxon>Eukaryota</taxon>
        <taxon>Sar</taxon>
        <taxon>Alveolata</taxon>
        <taxon>Apicomplexa</taxon>
        <taxon>Aconoidasida</taxon>
        <taxon>Haemosporida</taxon>
        <taxon>Plasmodiidae</taxon>
        <taxon>Plasmodium</taxon>
        <taxon>Plasmodium (Haemamoeba)</taxon>
    </lineage>
</organism>
<evidence type="ECO:0000256" key="1">
    <source>
        <dbReference type="SAM" id="Coils"/>
    </source>
</evidence>
<feature type="coiled-coil region" evidence="1">
    <location>
        <begin position="660"/>
        <end position="687"/>
    </location>
</feature>
<feature type="coiled-coil region" evidence="1">
    <location>
        <begin position="1520"/>
        <end position="1547"/>
    </location>
</feature>
<protein>
    <submittedName>
        <fullName evidence="3">Uncharacterized protein</fullName>
    </submittedName>
</protein>
<dbReference type="KEGG" id="prel:PRELSG_0309000"/>
<sequence>MKTSINYSKDEKKRIRKKYRNEYANVKDLNKSNVNIKNIKTLYNIFSHTQNNNNVQKNINNDFQENDLVNNNLVNNKIHHEESNDIYKNEYDNRFKKFNCDNNYNSYSDFVKDVDIHKNVKIQTQSEKHENNFFNKIDFFDNGSKDSNVEYFYKNTDVLKNKKINYEENESVSNKRNFKNILDLKNFDDYKKFIHDNNKNILYLTDNASVWNKELKLSFINEKNKEYSLCNNNKLNKDSVNETSYKKDFVNLLDNEVPNKDAFSFRKLKKDNFFENDIIIDSNLNENFDLFNFDDNDNKNCTMSVYNADEKGKAIKENIDFVFKKSSEEMNETNDFYNISENFSKDEYEDQIFNNKKKNYDEHDKYSKNFNKYDCVNENEIKNKMLFLTSDFEQINIASINEKKNVDNDLINLKKNREDNTEDHLTKIVINGEENQKKKDTNYFDEFFSKEKNIPEIREKENNFFLNNLNEENYFTNKLDVFICDHFYKNNFDFDSSINENLEREDIIEKDNNLNLVGLYTKKDSTYNDDYLISNIDVNKNNNNWLDNSNNVNDNNINLINKSNSILDSNNKLYSHSDSLIEEYDFNFYKKNLNISNDDNSNRDRNINVLEINTSLDNQNFKNDYFKEYTYEDEKNKKIKNEIESYDKDLFISNSNKIYFENINKNNNNMINKKEKEKENLNMIETTFSNSYEKVVNNINKMYQNNSNVINTEFDKNFYNSKVKEKYKDIIELGDYFFLPGEIHKKNENILSSDKNYEEFSFEISNDNNKVNEGDINYQICDKKIIVEQQGIDLFEEQDSSIVENKNFIYENNEENIFEIDISKKYSKNNTLNKKDSIQYLENGKEDENDSKIEVACRDYYIEGKNSHEIIIENENTSFYEIIEEIENVSKDIIGDNINEENIYENEKINLSEYKNDEKFFNSLEINENENDETQGNSNDELKTLFDKNNFISETIISDNINKKDSVFDKKFDDVYAYFDNLSDCNKKNVKNDVSFKAEEENKYDEIKKGSNNTINICKEMSNYQISNELLNYIEIENKKINNFFVSESNELFNEHVLKSFDTIYEMLMTKNYLEHFSVFYQNDKLSYTELNIPNFQIYLKKIKNIMKSGFNEMYDYNDFIHKFINEIFNMDINDFFFFNIYVDNMNKYINKKNILINNISNTHHFINDFYKKHEKILTLEVFYKNMSYSLYFLVFINLLIELWYILIFDIKKKNYDKLLSTLINYLNKKRIVYVLRKIYNYLHKIYEELNKSTIDEKQKKIIVKIIKKSKSFKLIKRNIYKINNCCFNLLIFFLPLSIPPFKKKINIFDNLLNYFFKNINKIIFKYIKDDANESFEFNTNNKNSKIFEDNFFIQEGIYNKKEEYANGMQSKDIIENVSDSKNKVEHLNDSKDKIEHLNDSKDKVEHVNDSKDRVENVNDSKDKVENVNDSKDKVEYVNDSKDKVEYVNDSKDKVENVNDSKDKVEYVNDSKDKVENVNDSKDKVENVNDSKDRVESVSDPKEEKHVYDLNKKKINVEVLKEEKISVDSLKEEKENASVNCENEFSKRKNFFFINNNIERKLNKNIKDIIDNIIKNCKKNICLLKIKNLQQLFLYCFENPHNEKYINNLTNVVRDLKISEKIEIIEKQLESYIKKNTHFYHIFFKIVIPGVNAITNIFENLETLFTLYINYKIKKKKKLFYFYDPWIYSYDAFLSFSQLDEIKLSDEYTDIFHQTKKKKKKRKFIRKEDKENVVNNYIKEVEKTGLNSSEEIKNIKDFKIYFKKIDEKFLSKNIFDNLTNFYRIRYIKQLLLFVKNEKKIKKIDEIKNNINNTKLKVYYSYILKLCYNENYIKINTRALKYLFFHLYFN</sequence>
<accession>A0A1J1H105</accession>
<keyword evidence="2" id="KW-0472">Membrane</keyword>
<dbReference type="VEuPathDB" id="PlasmoDB:PRELSG_0309000"/>
<feature type="transmembrane region" description="Helical" evidence="2">
    <location>
        <begin position="1189"/>
        <end position="1209"/>
    </location>
</feature>
<evidence type="ECO:0000313" key="4">
    <source>
        <dbReference type="Proteomes" id="UP000220158"/>
    </source>
</evidence>
<name>A0A1J1H105_PLARL</name>
<keyword evidence="2" id="KW-1133">Transmembrane helix</keyword>
<dbReference type="GeneID" id="39734698"/>
<keyword evidence="1" id="KW-0175">Coiled coil</keyword>
<proteinExistence type="predicted"/>
<keyword evidence="4" id="KW-1185">Reference proteome</keyword>
<dbReference type="OrthoDB" id="377691at2759"/>
<gene>
    <name evidence="3" type="ORF">PRELSG_0309000</name>
</gene>
<evidence type="ECO:0000313" key="3">
    <source>
        <dbReference type="EMBL" id="CRG98601.1"/>
    </source>
</evidence>
<evidence type="ECO:0000256" key="2">
    <source>
        <dbReference type="SAM" id="Phobius"/>
    </source>
</evidence>